<name>A0AB34JP70_PRYPA</name>
<feature type="repeat" description="ARM" evidence="1">
    <location>
        <begin position="219"/>
        <end position="261"/>
    </location>
</feature>
<proteinExistence type="predicted"/>
<feature type="repeat" description="ARM" evidence="1">
    <location>
        <begin position="137"/>
        <end position="179"/>
    </location>
</feature>
<gene>
    <name evidence="2" type="ORF">AB1Y20_017807</name>
</gene>
<organism evidence="2 3">
    <name type="scientific">Prymnesium parvum</name>
    <name type="common">Toxic golden alga</name>
    <dbReference type="NCBI Taxonomy" id="97485"/>
    <lineage>
        <taxon>Eukaryota</taxon>
        <taxon>Haptista</taxon>
        <taxon>Haptophyta</taxon>
        <taxon>Prymnesiophyceae</taxon>
        <taxon>Prymnesiales</taxon>
        <taxon>Prymnesiaceae</taxon>
        <taxon>Prymnesium</taxon>
    </lineage>
</organism>
<dbReference type="PANTHER" id="PTHR15599:SF3">
    <property type="entry name" value="ARMADILLO REPEAT-CONTAINING DOMAIN-CONTAINING PROTEIN"/>
    <property type="match status" value="1"/>
</dbReference>
<keyword evidence="3" id="KW-1185">Reference proteome</keyword>
<dbReference type="Proteomes" id="UP001515480">
    <property type="component" value="Unassembled WGS sequence"/>
</dbReference>
<comment type="caution">
    <text evidence="2">The sequence shown here is derived from an EMBL/GenBank/DDBJ whole genome shotgun (WGS) entry which is preliminary data.</text>
</comment>
<dbReference type="PANTHER" id="PTHR15599">
    <property type="entry name" value="RTDR1"/>
    <property type="match status" value="1"/>
</dbReference>
<dbReference type="Gene3D" id="1.25.10.10">
    <property type="entry name" value="Leucine-rich Repeat Variant"/>
    <property type="match status" value="1"/>
</dbReference>
<evidence type="ECO:0008006" key="4">
    <source>
        <dbReference type="Google" id="ProtNLM"/>
    </source>
</evidence>
<dbReference type="AlphaFoldDB" id="A0AB34JP70"/>
<feature type="repeat" description="ARM" evidence="1">
    <location>
        <begin position="178"/>
        <end position="220"/>
    </location>
</feature>
<dbReference type="SMART" id="SM00185">
    <property type="entry name" value="ARM"/>
    <property type="match status" value="4"/>
</dbReference>
<dbReference type="PROSITE" id="PS50176">
    <property type="entry name" value="ARM_REPEAT"/>
    <property type="match status" value="3"/>
</dbReference>
<dbReference type="SUPFAM" id="SSF48371">
    <property type="entry name" value="ARM repeat"/>
    <property type="match status" value="1"/>
</dbReference>
<reference evidence="2 3" key="1">
    <citation type="journal article" date="2024" name="Science">
        <title>Giant polyketide synthase enzymes in the biosynthesis of giant marine polyether toxins.</title>
        <authorList>
            <person name="Fallon T.R."/>
            <person name="Shende V.V."/>
            <person name="Wierzbicki I.H."/>
            <person name="Pendleton A.L."/>
            <person name="Watervoot N.F."/>
            <person name="Auber R.P."/>
            <person name="Gonzalez D.J."/>
            <person name="Wisecaver J.H."/>
            <person name="Moore B.S."/>
        </authorList>
    </citation>
    <scope>NUCLEOTIDE SEQUENCE [LARGE SCALE GENOMIC DNA]</scope>
    <source>
        <strain evidence="2 3">12B1</strain>
    </source>
</reference>
<sequence length="339" mass="36668">MADAELRRLDELVAADLRLQRPLRIQHALHAFISANEDARNSPNFASQAADSIEGIVRLFGSPALAENDEMTVRVLKTLKILSRKFENRVRLGERIVPDLVRTLTRRAVPAVLGEAANVVLNICYERENVQRIIDGDGVPPLIALLSSQDSELQANAAGAIQSICFQPEGRSYVREMSAIPAVLPLLTSDSLKVQTRAVGAIHNISSEPDAIRVIRRLSGIPPLVALLRVPSPAVCGSAAGALQNLSRESVARQEIRSLGAVVPLSDLLFGDDVQSQVCAAGAILNVLGPELGPENESNSNRQAFKKLLSIAITIGMIHEPLRTERLSQLYQSTQAPLN</sequence>
<protein>
    <recommendedName>
        <fullName evidence="4">Armadillo repeat-containing protein 8</fullName>
    </recommendedName>
</protein>
<accession>A0AB34JP70</accession>
<dbReference type="EMBL" id="JBGBPQ010000006">
    <property type="protein sequence ID" value="KAL1522838.1"/>
    <property type="molecule type" value="Genomic_DNA"/>
</dbReference>
<evidence type="ECO:0000313" key="2">
    <source>
        <dbReference type="EMBL" id="KAL1522838.1"/>
    </source>
</evidence>
<dbReference type="InterPro" id="IPR000225">
    <property type="entry name" value="Armadillo"/>
</dbReference>
<evidence type="ECO:0000256" key="1">
    <source>
        <dbReference type="PROSITE-ProRule" id="PRU00259"/>
    </source>
</evidence>
<dbReference type="Pfam" id="PF00514">
    <property type="entry name" value="Arm"/>
    <property type="match status" value="3"/>
</dbReference>
<dbReference type="InterPro" id="IPR042856">
    <property type="entry name" value="RSP14"/>
</dbReference>
<dbReference type="InterPro" id="IPR011989">
    <property type="entry name" value="ARM-like"/>
</dbReference>
<dbReference type="InterPro" id="IPR016024">
    <property type="entry name" value="ARM-type_fold"/>
</dbReference>
<evidence type="ECO:0000313" key="3">
    <source>
        <dbReference type="Proteomes" id="UP001515480"/>
    </source>
</evidence>